<keyword evidence="4" id="KW-1185">Reference proteome</keyword>
<dbReference type="Proteomes" id="UP000294958">
    <property type="component" value="Unassembled WGS sequence"/>
</dbReference>
<dbReference type="OrthoDB" id="582170at2"/>
<keyword evidence="1" id="KW-0597">Phosphoprotein</keyword>
<evidence type="ECO:0000259" key="2">
    <source>
        <dbReference type="PROSITE" id="PS50110"/>
    </source>
</evidence>
<protein>
    <submittedName>
        <fullName evidence="3">CheY-like chemotaxis protein</fullName>
    </submittedName>
</protein>
<accession>A0A4R6Y545</accession>
<feature type="modified residue" description="4-aspartylphosphate" evidence="1">
    <location>
        <position position="62"/>
    </location>
</feature>
<dbReference type="PROSITE" id="PS50110">
    <property type="entry name" value="RESPONSE_REGULATORY"/>
    <property type="match status" value="1"/>
</dbReference>
<dbReference type="RefSeq" id="WP_133676167.1">
    <property type="nucleotide sequence ID" value="NZ_SNZF01000045.1"/>
</dbReference>
<dbReference type="SUPFAM" id="SSF52172">
    <property type="entry name" value="CheY-like"/>
    <property type="match status" value="1"/>
</dbReference>
<organism evidence="3 4">
    <name type="scientific">Aquamicrobium defluvii</name>
    <dbReference type="NCBI Taxonomy" id="69279"/>
    <lineage>
        <taxon>Bacteria</taxon>
        <taxon>Pseudomonadati</taxon>
        <taxon>Pseudomonadota</taxon>
        <taxon>Alphaproteobacteria</taxon>
        <taxon>Hyphomicrobiales</taxon>
        <taxon>Phyllobacteriaceae</taxon>
        <taxon>Aquamicrobium</taxon>
    </lineage>
</organism>
<dbReference type="Gene3D" id="3.40.50.2300">
    <property type="match status" value="1"/>
</dbReference>
<feature type="domain" description="Response regulatory" evidence="2">
    <location>
        <begin position="10"/>
        <end position="122"/>
    </location>
</feature>
<evidence type="ECO:0000256" key="1">
    <source>
        <dbReference type="PROSITE-ProRule" id="PRU00169"/>
    </source>
</evidence>
<name>A0A4R6Y545_9HYPH</name>
<sequence length="137" mass="14984">MTATILTGFRVLVVEDEWFIADDLAWHLETAGAIVLGPVPSVREALNILNTPDQLPDVASLDFNLLAGDTSIRIAEELDRLYIPFVFATGTPELIPVLYQMRPVCPKPVVSAAWLQALAEAMTIRPVGERAPHLAPK</sequence>
<evidence type="ECO:0000313" key="3">
    <source>
        <dbReference type="EMBL" id="TDR30376.1"/>
    </source>
</evidence>
<dbReference type="GO" id="GO:0000160">
    <property type="term" value="P:phosphorelay signal transduction system"/>
    <property type="evidence" value="ECO:0007669"/>
    <property type="project" value="InterPro"/>
</dbReference>
<gene>
    <name evidence="3" type="ORF">DES43_14514</name>
</gene>
<dbReference type="EMBL" id="SNZF01000045">
    <property type="protein sequence ID" value="TDR30376.1"/>
    <property type="molecule type" value="Genomic_DNA"/>
</dbReference>
<reference evidence="3 4" key="1">
    <citation type="submission" date="2019-03" db="EMBL/GenBank/DDBJ databases">
        <title>Genomic Encyclopedia of Type Strains, Phase IV (KMG-IV): sequencing the most valuable type-strain genomes for metagenomic binning, comparative biology and taxonomic classification.</title>
        <authorList>
            <person name="Goeker M."/>
        </authorList>
    </citation>
    <scope>NUCLEOTIDE SEQUENCE [LARGE SCALE GENOMIC DNA]</scope>
    <source>
        <strain evidence="3 4">DSM 11603</strain>
    </source>
</reference>
<dbReference type="AlphaFoldDB" id="A0A4R6Y545"/>
<dbReference type="InterPro" id="IPR001789">
    <property type="entry name" value="Sig_transdc_resp-reg_receiver"/>
</dbReference>
<proteinExistence type="predicted"/>
<dbReference type="InterPro" id="IPR011006">
    <property type="entry name" value="CheY-like_superfamily"/>
</dbReference>
<comment type="caution">
    <text evidence="3">The sequence shown here is derived from an EMBL/GenBank/DDBJ whole genome shotgun (WGS) entry which is preliminary data.</text>
</comment>
<evidence type="ECO:0000313" key="4">
    <source>
        <dbReference type="Proteomes" id="UP000294958"/>
    </source>
</evidence>